<dbReference type="PANTHER" id="PTHR10556">
    <property type="entry name" value="3-OXO-5-ALPHA-STEROID 4-DEHYDROGENASE"/>
    <property type="match status" value="1"/>
</dbReference>
<sequence>MVISALLRLIYPPPPSLLITAMSVVSFASLANAGFMEIKGKHMQYSKFWNIGSGKTSSSSEAAQKIKLSSRTGMLVVYTPAFLAGAASFGLFPNEGLRFLLLSSALTIHFGKRIFEIVLRRRKIKKNQRMLHRQRKDELSER</sequence>
<feature type="transmembrane region" description="Helical" evidence="1">
    <location>
        <begin position="99"/>
        <end position="119"/>
    </location>
</feature>
<protein>
    <submittedName>
        <fullName evidence="2">Uncharacterized protein</fullName>
    </submittedName>
</protein>
<accession>A0ABC8TY19</accession>
<reference evidence="2 3" key="1">
    <citation type="submission" date="2024-02" db="EMBL/GenBank/DDBJ databases">
        <authorList>
            <person name="Vignale AGUSTIN F."/>
            <person name="Sosa J E."/>
            <person name="Modenutti C."/>
        </authorList>
    </citation>
    <scope>NUCLEOTIDE SEQUENCE [LARGE SCALE GENOMIC DNA]</scope>
</reference>
<dbReference type="EMBL" id="CAUOFW020005980">
    <property type="protein sequence ID" value="CAK9172420.1"/>
    <property type="molecule type" value="Genomic_DNA"/>
</dbReference>
<feature type="transmembrane region" description="Helical" evidence="1">
    <location>
        <begin position="16"/>
        <end position="35"/>
    </location>
</feature>
<keyword evidence="1" id="KW-1133">Transmembrane helix</keyword>
<comment type="caution">
    <text evidence="2">The sequence shown here is derived from an EMBL/GenBank/DDBJ whole genome shotgun (WGS) entry which is preliminary data.</text>
</comment>
<keyword evidence="1" id="KW-0812">Transmembrane</keyword>
<keyword evidence="1" id="KW-0472">Membrane</keyword>
<keyword evidence="3" id="KW-1185">Reference proteome</keyword>
<dbReference type="AlphaFoldDB" id="A0ABC8TY19"/>
<name>A0ABC8TY19_9AQUA</name>
<gene>
    <name evidence="2" type="ORF">ILEXP_LOCUS42070</name>
</gene>
<dbReference type="Proteomes" id="UP001642360">
    <property type="component" value="Unassembled WGS sequence"/>
</dbReference>
<dbReference type="PANTHER" id="PTHR10556:SF35">
    <property type="entry name" value="3-OXO-5-ALPHA-STEROID 4-DEHYDROGENASE FAMILY PROTEIN"/>
    <property type="match status" value="1"/>
</dbReference>
<evidence type="ECO:0000313" key="3">
    <source>
        <dbReference type="Proteomes" id="UP001642360"/>
    </source>
</evidence>
<proteinExistence type="predicted"/>
<dbReference type="InterPro" id="IPR039357">
    <property type="entry name" value="SRD5A/TECR"/>
</dbReference>
<evidence type="ECO:0000313" key="2">
    <source>
        <dbReference type="EMBL" id="CAK9172420.1"/>
    </source>
</evidence>
<organism evidence="2 3">
    <name type="scientific">Ilex paraguariensis</name>
    <name type="common">yerba mate</name>
    <dbReference type="NCBI Taxonomy" id="185542"/>
    <lineage>
        <taxon>Eukaryota</taxon>
        <taxon>Viridiplantae</taxon>
        <taxon>Streptophyta</taxon>
        <taxon>Embryophyta</taxon>
        <taxon>Tracheophyta</taxon>
        <taxon>Spermatophyta</taxon>
        <taxon>Magnoliopsida</taxon>
        <taxon>eudicotyledons</taxon>
        <taxon>Gunneridae</taxon>
        <taxon>Pentapetalae</taxon>
        <taxon>asterids</taxon>
        <taxon>campanulids</taxon>
        <taxon>Aquifoliales</taxon>
        <taxon>Aquifoliaceae</taxon>
        <taxon>Ilex</taxon>
    </lineage>
</organism>
<evidence type="ECO:0000256" key="1">
    <source>
        <dbReference type="SAM" id="Phobius"/>
    </source>
</evidence>
<feature type="transmembrane region" description="Helical" evidence="1">
    <location>
        <begin position="75"/>
        <end position="93"/>
    </location>
</feature>